<accession>A0A1Y5FAR8</accession>
<dbReference type="AlphaFoldDB" id="A0A1Y5FAR8"/>
<reference evidence="2" key="1">
    <citation type="journal article" date="2017" name="Proc. Natl. Acad. Sci. U.S.A.">
        <title>Simulation of Deepwater Horizon oil plume reveals substrate specialization within a complex community of hydrocarbon-degraders.</title>
        <authorList>
            <person name="Hu P."/>
            <person name="Dubinsky E.A."/>
            <person name="Probst A.J."/>
            <person name="Wang J."/>
            <person name="Sieber C.M.K."/>
            <person name="Tom L.M."/>
            <person name="Gardinali P."/>
            <person name="Banfield J.F."/>
            <person name="Atlas R.M."/>
            <person name="Andersen G.L."/>
        </authorList>
    </citation>
    <scope>NUCLEOTIDE SEQUENCE [LARGE SCALE GENOMIC DNA]</scope>
</reference>
<name>A0A1Y5FAR8_9BACT</name>
<gene>
    <name evidence="1" type="ORF">A9Q84_14630</name>
</gene>
<comment type="caution">
    <text evidence="1">The sequence shown here is derived from an EMBL/GenBank/DDBJ whole genome shotgun (WGS) entry which is preliminary data.</text>
</comment>
<dbReference type="EMBL" id="MAAO01000007">
    <property type="protein sequence ID" value="OUR95734.1"/>
    <property type="molecule type" value="Genomic_DNA"/>
</dbReference>
<evidence type="ECO:0000313" key="1">
    <source>
        <dbReference type="EMBL" id="OUR95734.1"/>
    </source>
</evidence>
<evidence type="ECO:0000313" key="2">
    <source>
        <dbReference type="Proteomes" id="UP000196531"/>
    </source>
</evidence>
<dbReference type="Proteomes" id="UP000196531">
    <property type="component" value="Unassembled WGS sequence"/>
</dbReference>
<protein>
    <submittedName>
        <fullName evidence="1">Uncharacterized protein</fullName>
    </submittedName>
</protein>
<proteinExistence type="predicted"/>
<organism evidence="1 2">
    <name type="scientific">Halobacteriovorax marinus</name>
    <dbReference type="NCBI Taxonomy" id="97084"/>
    <lineage>
        <taxon>Bacteria</taxon>
        <taxon>Pseudomonadati</taxon>
        <taxon>Bdellovibrionota</taxon>
        <taxon>Bacteriovoracia</taxon>
        <taxon>Bacteriovoracales</taxon>
        <taxon>Halobacteriovoraceae</taxon>
        <taxon>Halobacteriovorax</taxon>
    </lineage>
</organism>
<sequence length="112" mass="13207">METDMTVYGVLKLNELREHDLNKLYEVAKEYGFSSWDELLDATYNLSIPKIVKDPLFDFLTIEEEPISPRPFQTKVDICLSLLYFCYEMFKVIKDITLEKLKSPLKIDKSNF</sequence>